<sequence length="847" mass="94558">FYGSSPDFNSGDVDFKNQIQRDVKMNISWGGIWGSLRLLPVNVNDGNLGTANPSKFYYPLSAVASSYNLQALGLNLQDSLKEGASAKLGVYDYVSSTDMGLGMYNPDSKTFNPDSILRWPKPSRWSHEEAATVPLLYSLASYIIHHSNNTDGTNDQTILVNRAMLPLSQALIALALFENMTVYASVYGEDEKSALLELFPKLPRQNIYDCSTVAFFVDVINDTGRVYKVINNFDDTQMIGPCLRCVKPLGVLIYISQLLMGEAYMGMRRFDDEIIATGASSDLVLKSNDDVKIEIRKKVQDAISKGAVTPLSRVTTLSPSTLHTDAAQAVQLGTDKVIVSTKVCNIMKEEKVYIEDETKSHVIVEGKIQIDTSIDILEWLLKRGSRKVVVFMRQSHPFESTSLRLQSLRDHYKWADIDVRPANHLSSKANIKKFVEEYPSPGLEMIFFLGSGLREKIEQFDELLSAKIPNCNMICIGKGGENVCERRKKNSLPSLFIRCSTSTLENVDLSLHLDHLIKDSSRVPVVLVNKCTIRSRALHGLMANLMHIPESNIELQELSKQCTPRATFVEIQTASPTKKFSRELYPMFLIPGLRPNRLHKMASQLYCPAFEARMPSGATDLDQLADELTNQLVSLPQNVFTLVADDWGGILALHIAAKLENLSKMATVILLNATPASTLKWTNGLLKDDVALIGNYLAVSSEVKSSVKSSSWDETLRLAIENSGINKYEDRILAKDGLNLLRNRLMAVQTSKPPLNKIKTKCHVVEIAEEALEDHGLKDYLRKEPILHMKDGKSVSEMIDTSVAEDANALLMFEYKDAANPLISEYIGMNIVKKPTWMSSLLYRVRE</sequence>
<evidence type="ECO:0000259" key="1">
    <source>
        <dbReference type="SMART" id="SM00829"/>
    </source>
</evidence>
<dbReference type="GO" id="GO:0016491">
    <property type="term" value="F:oxidoreductase activity"/>
    <property type="evidence" value="ECO:0007669"/>
    <property type="project" value="InterPro"/>
</dbReference>
<accession>A0A146KQC7</accession>
<dbReference type="EMBL" id="GDHC01021023">
    <property type="protein sequence ID" value="JAP97605.1"/>
    <property type="molecule type" value="Transcribed_RNA"/>
</dbReference>
<gene>
    <name evidence="2" type="primary">FASN_13</name>
    <name evidence="2" type="ORF">g.24868</name>
</gene>
<dbReference type="SUPFAM" id="SSF51735">
    <property type="entry name" value="NAD(P)-binding Rossmann-fold domains"/>
    <property type="match status" value="1"/>
</dbReference>
<dbReference type="Gene3D" id="3.40.50.1820">
    <property type="entry name" value="alpha/beta hydrolase"/>
    <property type="match status" value="1"/>
</dbReference>
<feature type="domain" description="Enoyl reductase (ER)" evidence="1">
    <location>
        <begin position="46"/>
        <end position="339"/>
    </location>
</feature>
<dbReference type="AlphaFoldDB" id="A0A146KQC7"/>
<evidence type="ECO:0000313" key="2">
    <source>
        <dbReference type="EMBL" id="JAP97605.1"/>
    </source>
</evidence>
<dbReference type="InterPro" id="IPR020843">
    <property type="entry name" value="ER"/>
</dbReference>
<proteinExistence type="predicted"/>
<organism evidence="2">
    <name type="scientific">Lygus hesperus</name>
    <name type="common">Western plant bug</name>
    <dbReference type="NCBI Taxonomy" id="30085"/>
    <lineage>
        <taxon>Eukaryota</taxon>
        <taxon>Metazoa</taxon>
        <taxon>Ecdysozoa</taxon>
        <taxon>Arthropoda</taxon>
        <taxon>Hexapoda</taxon>
        <taxon>Insecta</taxon>
        <taxon>Pterygota</taxon>
        <taxon>Neoptera</taxon>
        <taxon>Paraneoptera</taxon>
        <taxon>Hemiptera</taxon>
        <taxon>Heteroptera</taxon>
        <taxon>Panheteroptera</taxon>
        <taxon>Cimicomorpha</taxon>
        <taxon>Miridae</taxon>
        <taxon>Mirini</taxon>
        <taxon>Lygus</taxon>
    </lineage>
</organism>
<dbReference type="InterPro" id="IPR036291">
    <property type="entry name" value="NAD(P)-bd_dom_sf"/>
</dbReference>
<dbReference type="SUPFAM" id="SSF53474">
    <property type="entry name" value="alpha/beta-Hydrolases"/>
    <property type="match status" value="1"/>
</dbReference>
<feature type="non-terminal residue" evidence="2">
    <location>
        <position position="1"/>
    </location>
</feature>
<dbReference type="InterPro" id="IPR029058">
    <property type="entry name" value="AB_hydrolase_fold"/>
</dbReference>
<dbReference type="Gene3D" id="3.40.50.720">
    <property type="entry name" value="NAD(P)-binding Rossmann-like Domain"/>
    <property type="match status" value="1"/>
</dbReference>
<dbReference type="SMART" id="SM00829">
    <property type="entry name" value="PKS_ER"/>
    <property type="match status" value="1"/>
</dbReference>
<name>A0A146KQC7_LYGHE</name>
<protein>
    <submittedName>
        <fullName evidence="2">Fatty acid synthase</fullName>
    </submittedName>
</protein>
<dbReference type="Gene3D" id="3.90.180.10">
    <property type="entry name" value="Medium-chain alcohol dehydrogenases, catalytic domain"/>
    <property type="match status" value="1"/>
</dbReference>
<reference evidence="2" key="1">
    <citation type="journal article" date="2016" name="Gigascience">
        <title>De novo construction of an expanded transcriptome assembly for the western tarnished plant bug, Lygus hesperus.</title>
        <authorList>
            <person name="Tassone E.E."/>
            <person name="Geib S.M."/>
            <person name="Hall B."/>
            <person name="Fabrick J.A."/>
            <person name="Brent C.S."/>
            <person name="Hull J.J."/>
        </authorList>
    </citation>
    <scope>NUCLEOTIDE SEQUENCE</scope>
</reference>